<gene>
    <name evidence="3" type="ORF">EDD58_1023</name>
</gene>
<comment type="caution">
    <text evidence="3">The sequence shown here is derived from an EMBL/GenBank/DDBJ whole genome shotgun (WGS) entry which is preliminary data.</text>
</comment>
<dbReference type="PANTHER" id="PTHR36435:SF1">
    <property type="entry name" value="CAAX AMINO TERMINAL PROTEASE FAMILY PROTEIN"/>
    <property type="match status" value="1"/>
</dbReference>
<dbReference type="OrthoDB" id="9782250at2"/>
<dbReference type="InterPro" id="IPR052710">
    <property type="entry name" value="CAAX_protease"/>
</dbReference>
<keyword evidence="3" id="KW-0645">Protease</keyword>
<name>A0A4R3L8Q0_9BACL</name>
<dbReference type="Pfam" id="PF02517">
    <property type="entry name" value="Rce1-like"/>
    <property type="match status" value="1"/>
</dbReference>
<reference evidence="3 4" key="1">
    <citation type="submission" date="2019-03" db="EMBL/GenBank/DDBJ databases">
        <title>Genomic Encyclopedia of Type Strains, Phase IV (KMG-IV): sequencing the most valuable type-strain genomes for metagenomic binning, comparative biology and taxonomic classification.</title>
        <authorList>
            <person name="Goeker M."/>
        </authorList>
    </citation>
    <scope>NUCLEOTIDE SEQUENCE [LARGE SCALE GENOMIC DNA]</scope>
    <source>
        <strain evidence="3 4">DSM 45707</strain>
    </source>
</reference>
<dbReference type="Proteomes" id="UP000294937">
    <property type="component" value="Unassembled WGS sequence"/>
</dbReference>
<dbReference type="PANTHER" id="PTHR36435">
    <property type="entry name" value="SLR1288 PROTEIN"/>
    <property type="match status" value="1"/>
</dbReference>
<feature type="transmembrane region" description="Helical" evidence="1">
    <location>
        <begin position="109"/>
        <end position="129"/>
    </location>
</feature>
<dbReference type="InterPro" id="IPR003675">
    <property type="entry name" value="Rce1/LyrA-like_dom"/>
</dbReference>
<feature type="transmembrane region" description="Helical" evidence="1">
    <location>
        <begin position="66"/>
        <end position="89"/>
    </location>
</feature>
<feature type="domain" description="CAAX prenyl protease 2/Lysostaphin resistance protein A-like" evidence="2">
    <location>
        <begin position="230"/>
        <end position="318"/>
    </location>
</feature>
<dbReference type="AlphaFoldDB" id="A0A4R3L8Q0"/>
<protein>
    <submittedName>
        <fullName evidence="3">CAAX prenyl protease-like protein</fullName>
    </submittedName>
</protein>
<feature type="transmembrane region" description="Helical" evidence="1">
    <location>
        <begin position="24"/>
        <end position="46"/>
    </location>
</feature>
<evidence type="ECO:0000259" key="2">
    <source>
        <dbReference type="Pfam" id="PF02517"/>
    </source>
</evidence>
<feature type="transmembrane region" description="Helical" evidence="1">
    <location>
        <begin position="229"/>
        <end position="250"/>
    </location>
</feature>
<accession>A0A4R3L8Q0</accession>
<keyword evidence="4" id="KW-1185">Reference proteome</keyword>
<organism evidence="3 4">
    <name type="scientific">Hazenella coriacea</name>
    <dbReference type="NCBI Taxonomy" id="1179467"/>
    <lineage>
        <taxon>Bacteria</taxon>
        <taxon>Bacillati</taxon>
        <taxon>Bacillota</taxon>
        <taxon>Bacilli</taxon>
        <taxon>Bacillales</taxon>
        <taxon>Thermoactinomycetaceae</taxon>
        <taxon>Hazenella</taxon>
    </lineage>
</organism>
<dbReference type="GO" id="GO:0004175">
    <property type="term" value="F:endopeptidase activity"/>
    <property type="evidence" value="ECO:0007669"/>
    <property type="project" value="UniProtKB-ARBA"/>
</dbReference>
<dbReference type="EMBL" id="SMAG01000002">
    <property type="protein sequence ID" value="TCS95435.1"/>
    <property type="molecule type" value="Genomic_DNA"/>
</dbReference>
<feature type="transmembrane region" description="Helical" evidence="1">
    <location>
        <begin position="174"/>
        <end position="192"/>
    </location>
</feature>
<keyword evidence="1" id="KW-0812">Transmembrane</keyword>
<feature type="transmembrane region" description="Helical" evidence="1">
    <location>
        <begin position="284"/>
        <end position="302"/>
    </location>
</feature>
<evidence type="ECO:0000256" key="1">
    <source>
        <dbReference type="SAM" id="Phobius"/>
    </source>
</evidence>
<feature type="transmembrane region" description="Helical" evidence="1">
    <location>
        <begin position="141"/>
        <end position="162"/>
    </location>
</feature>
<dbReference type="GO" id="GO:0006508">
    <property type="term" value="P:proteolysis"/>
    <property type="evidence" value="ECO:0007669"/>
    <property type="project" value="UniProtKB-KW"/>
</dbReference>
<keyword evidence="3" id="KW-0378">Hydrolase</keyword>
<dbReference type="RefSeq" id="WP_131923443.1">
    <property type="nucleotide sequence ID" value="NZ_SMAG01000002.1"/>
</dbReference>
<dbReference type="GO" id="GO:0080120">
    <property type="term" value="P:CAAX-box protein maturation"/>
    <property type="evidence" value="ECO:0007669"/>
    <property type="project" value="UniProtKB-ARBA"/>
</dbReference>
<proteinExistence type="predicted"/>
<sequence>MKVNISWVHLWDGMKKVHFIRNGIAWVMCVCFFAMLPLEYASLQWIETDEGMWQIFRQDQFSSLGFALVSFIRILVILVGSFIFLLLGIYDRFQFERNRSLNQITLLDLVYYTAWIQTGVMVGSIPFLWMDGEVEWINDLLPYLPHVWLVVLGVILFHRSFSQIGLRSINMMKWIQILLISVVLYGWVTFFLDSWITKPVADFFHIELMSWREETINQGIDVATVRGPLFLFFQWLMIGLIGVFAEEFFFRGMIYEAIANDTGKWMGVLFSSSLFALFHVDIALLAPLFVLGLILGGLKVYFKSLWAPIIFHVLNNSMSVWIQIFDW</sequence>
<evidence type="ECO:0000313" key="3">
    <source>
        <dbReference type="EMBL" id="TCS95435.1"/>
    </source>
</evidence>
<keyword evidence="1" id="KW-1133">Transmembrane helix</keyword>
<evidence type="ECO:0000313" key="4">
    <source>
        <dbReference type="Proteomes" id="UP000294937"/>
    </source>
</evidence>
<keyword evidence="1" id="KW-0472">Membrane</keyword>